<dbReference type="GO" id="GO:0048870">
    <property type="term" value="P:cell motility"/>
    <property type="evidence" value="ECO:0007669"/>
    <property type="project" value="TreeGrafter"/>
</dbReference>
<dbReference type="GO" id="GO:0050793">
    <property type="term" value="P:regulation of developmental process"/>
    <property type="evidence" value="ECO:0007669"/>
    <property type="project" value="UniProtKB-ARBA"/>
</dbReference>
<organism evidence="11 12">
    <name type="scientific">Parastrongyloides trichosuri</name>
    <name type="common">Possum-specific nematode worm</name>
    <dbReference type="NCBI Taxonomy" id="131310"/>
    <lineage>
        <taxon>Eukaryota</taxon>
        <taxon>Metazoa</taxon>
        <taxon>Ecdysozoa</taxon>
        <taxon>Nematoda</taxon>
        <taxon>Chromadorea</taxon>
        <taxon>Rhabditida</taxon>
        <taxon>Tylenchina</taxon>
        <taxon>Panagrolaimomorpha</taxon>
        <taxon>Strongyloidoidea</taxon>
        <taxon>Strongyloididae</taxon>
        <taxon>Parastrongyloides</taxon>
    </lineage>
</organism>
<comment type="similarity">
    <text evidence="3">Belongs to the PTEN phosphatase protein family.</text>
</comment>
<evidence type="ECO:0000313" key="12">
    <source>
        <dbReference type="WBParaSite" id="PTRK_0000308700.1"/>
    </source>
</evidence>
<accession>A0A0N4Z7D6</accession>
<dbReference type="InterPro" id="IPR003595">
    <property type="entry name" value="Tyr_Pase_cat"/>
</dbReference>
<dbReference type="GO" id="GO:0016314">
    <property type="term" value="F:phosphatidylinositol-3,4,5-trisphosphate 3-phosphatase activity"/>
    <property type="evidence" value="ECO:0007669"/>
    <property type="project" value="TreeGrafter"/>
</dbReference>
<comment type="subcellular location">
    <subcellularLocation>
        <location evidence="1">Cell projection</location>
        <location evidence="1">Neuron projection</location>
    </subcellularLocation>
    <subcellularLocation>
        <location evidence="2">Cytoplasm</location>
    </subcellularLocation>
</comment>
<evidence type="ECO:0000259" key="10">
    <source>
        <dbReference type="PROSITE" id="PS51181"/>
    </source>
</evidence>
<evidence type="ECO:0000313" key="11">
    <source>
        <dbReference type="Proteomes" id="UP000038045"/>
    </source>
</evidence>
<dbReference type="STRING" id="131310.A0A0N4Z7D6"/>
<sequence>MNIQPSNIVCTPLRKIVSQNRRRYTNDGFNLDLTYITDRIIAMGYPAEDSERLYRNSMSETKKFLEYYHSKHYLVFNLRDQYAYDEKQFDNRVRVFKMIDHYPPKLELMEPFCTQVHEYLEEDPRNVVAIHCKAGKGRTGVMICAYLVYINFYPSPRKIMEYYSILRTIDNRGITIPSQRRYVYYFHHLHSRNLSYEPLKIELVGIYIERLPKSNTRNFKGEIKIKVQSGENELFFGKNLFITNKIVEDEDYVWEMYDSAIGDDQYNPNNPEEGKDVISRRCYGWTLSKLNKKVYLEGDIKVDLSWTPQVKIIGYKKNDIKIGHIWFNTMFTCPKVCRTNYIHGDELYSYPDNKSDLVVEAKRPMLKEYENGEKYVRHKTYVNTDKNDPILNNISSKGSHKQSLSEDPIYNGESHYINELIVEEPNGLNSHCPESTLNLIYPEKEKAPRQNIDKVLKMAYKKNLLVDIYNSKTSSSSSIDNSKVIPKSPDGEPNCDGPYCLTRKDDEHVQIYNVLEIDKACKNKKMNSEFKLIIVTKCVNNGKNNVCMAPCKFNGELNYGQKGQPVL</sequence>
<dbReference type="GO" id="GO:0005634">
    <property type="term" value="C:nucleus"/>
    <property type="evidence" value="ECO:0007669"/>
    <property type="project" value="TreeGrafter"/>
</dbReference>
<evidence type="ECO:0000256" key="3">
    <source>
        <dbReference type="ARBA" id="ARBA00007881"/>
    </source>
</evidence>
<dbReference type="SMART" id="SM00404">
    <property type="entry name" value="PTPc_motif"/>
    <property type="match status" value="1"/>
</dbReference>
<keyword evidence="11" id="KW-1185">Reference proteome</keyword>
<dbReference type="InterPro" id="IPR029021">
    <property type="entry name" value="Prot-tyrosine_phosphatase-like"/>
</dbReference>
<dbReference type="GO" id="GO:0051896">
    <property type="term" value="P:regulation of phosphatidylinositol 3-kinase/protein kinase B signal transduction"/>
    <property type="evidence" value="ECO:0007669"/>
    <property type="project" value="TreeGrafter"/>
</dbReference>
<dbReference type="GO" id="GO:0043005">
    <property type="term" value="C:neuron projection"/>
    <property type="evidence" value="ECO:0007669"/>
    <property type="project" value="UniProtKB-SubCell"/>
</dbReference>
<evidence type="ECO:0000256" key="6">
    <source>
        <dbReference type="ARBA" id="ARBA00022912"/>
    </source>
</evidence>
<evidence type="ECO:0000256" key="7">
    <source>
        <dbReference type="ARBA" id="ARBA00023098"/>
    </source>
</evidence>
<keyword evidence="8" id="KW-0966">Cell projection</keyword>
<evidence type="ECO:0000256" key="5">
    <source>
        <dbReference type="ARBA" id="ARBA00022801"/>
    </source>
</evidence>
<dbReference type="GO" id="GO:0005886">
    <property type="term" value="C:plasma membrane"/>
    <property type="evidence" value="ECO:0007669"/>
    <property type="project" value="TreeGrafter"/>
</dbReference>
<dbReference type="AlphaFoldDB" id="A0A0N4Z7D6"/>
<evidence type="ECO:0000256" key="8">
    <source>
        <dbReference type="ARBA" id="ARBA00023273"/>
    </source>
</evidence>
<evidence type="ECO:0000256" key="1">
    <source>
        <dbReference type="ARBA" id="ARBA00004487"/>
    </source>
</evidence>
<dbReference type="GO" id="GO:0004725">
    <property type="term" value="F:protein tyrosine phosphatase activity"/>
    <property type="evidence" value="ECO:0007669"/>
    <property type="project" value="TreeGrafter"/>
</dbReference>
<reference evidence="12" key="1">
    <citation type="submission" date="2017-02" db="UniProtKB">
        <authorList>
            <consortium name="WormBaseParasite"/>
        </authorList>
    </citation>
    <scope>IDENTIFICATION</scope>
</reference>
<dbReference type="InterPro" id="IPR045101">
    <property type="entry name" value="PTP_PTEN"/>
</dbReference>
<dbReference type="Gene3D" id="3.90.190.10">
    <property type="entry name" value="Protein tyrosine phosphatase superfamily"/>
    <property type="match status" value="1"/>
</dbReference>
<dbReference type="PROSITE" id="PS50056">
    <property type="entry name" value="TYR_PHOSPHATASE_2"/>
    <property type="match status" value="1"/>
</dbReference>
<keyword evidence="5" id="KW-0378">Hydrolase</keyword>
<keyword evidence="7" id="KW-0443">Lipid metabolism</keyword>
<dbReference type="WBParaSite" id="PTRK_0000308700.1">
    <property type="protein sequence ID" value="PTRK_0000308700.1"/>
    <property type="gene ID" value="PTRK_0000308700"/>
</dbReference>
<dbReference type="InterPro" id="IPR016130">
    <property type="entry name" value="Tyr_Pase_AS"/>
</dbReference>
<dbReference type="SUPFAM" id="SSF52799">
    <property type="entry name" value="(Phosphotyrosine protein) phosphatases II"/>
    <property type="match status" value="1"/>
</dbReference>
<feature type="domain" description="Phosphatase tensin-type" evidence="10">
    <location>
        <begin position="22"/>
        <end position="193"/>
    </location>
</feature>
<protein>
    <submittedName>
        <fullName evidence="12">Phosphatase tensin-type domain-containing protein</fullName>
    </submittedName>
</protein>
<dbReference type="PROSITE" id="PS51181">
    <property type="entry name" value="PPASE_TENSIN"/>
    <property type="match status" value="1"/>
</dbReference>
<dbReference type="PROSITE" id="PS00383">
    <property type="entry name" value="TYR_PHOSPHATASE_1"/>
    <property type="match status" value="1"/>
</dbReference>
<dbReference type="SMART" id="SM01326">
    <property type="entry name" value="PTEN_C2"/>
    <property type="match status" value="1"/>
</dbReference>
<dbReference type="PANTHER" id="PTHR12305">
    <property type="entry name" value="PHOSPHATASE WITH HOMOLOGY TO TENSIN"/>
    <property type="match status" value="1"/>
</dbReference>
<feature type="domain" description="Tyrosine specific protein phosphatases" evidence="9">
    <location>
        <begin position="110"/>
        <end position="181"/>
    </location>
</feature>
<keyword evidence="6" id="KW-0904">Protein phosphatase</keyword>
<dbReference type="InterPro" id="IPR014020">
    <property type="entry name" value="Tensin_C2-dom"/>
</dbReference>
<evidence type="ECO:0000259" key="9">
    <source>
        <dbReference type="PROSITE" id="PS50056"/>
    </source>
</evidence>
<dbReference type="CDD" id="cd14509">
    <property type="entry name" value="PTP_PTEN"/>
    <property type="match status" value="1"/>
</dbReference>
<proteinExistence type="inferred from homology"/>
<dbReference type="PANTHER" id="PTHR12305:SF81">
    <property type="entry name" value="PHOSPHATIDYLINOSITOL 3,4,5-TRISPHOSPHATE 3-PHOSPHATASE AND DUAL-SPECIFICITY PROTEIN PHOSPHATASE PTEN"/>
    <property type="match status" value="1"/>
</dbReference>
<dbReference type="InterPro" id="IPR000387">
    <property type="entry name" value="Tyr_Pase_dom"/>
</dbReference>
<dbReference type="Pfam" id="PF22785">
    <property type="entry name" value="Tc-R-P"/>
    <property type="match status" value="1"/>
</dbReference>
<evidence type="ECO:0000256" key="4">
    <source>
        <dbReference type="ARBA" id="ARBA00022490"/>
    </source>
</evidence>
<keyword evidence="4" id="KW-0963">Cytoplasm</keyword>
<dbReference type="GO" id="GO:0005829">
    <property type="term" value="C:cytosol"/>
    <property type="evidence" value="ECO:0007669"/>
    <property type="project" value="TreeGrafter"/>
</dbReference>
<dbReference type="GO" id="GO:0046856">
    <property type="term" value="P:phosphatidylinositol dephosphorylation"/>
    <property type="evidence" value="ECO:0007669"/>
    <property type="project" value="TreeGrafter"/>
</dbReference>
<name>A0A0N4Z7D6_PARTI</name>
<dbReference type="InterPro" id="IPR051281">
    <property type="entry name" value="Dual-spec_lipid-protein_phosph"/>
</dbReference>
<dbReference type="Proteomes" id="UP000038045">
    <property type="component" value="Unplaced"/>
</dbReference>
<dbReference type="GO" id="GO:0008285">
    <property type="term" value="P:negative regulation of cell population proliferation"/>
    <property type="evidence" value="ECO:0007669"/>
    <property type="project" value="TreeGrafter"/>
</dbReference>
<evidence type="ECO:0000256" key="2">
    <source>
        <dbReference type="ARBA" id="ARBA00004496"/>
    </source>
</evidence>
<dbReference type="GO" id="GO:0043491">
    <property type="term" value="P:phosphatidylinositol 3-kinase/protein kinase B signal transduction"/>
    <property type="evidence" value="ECO:0007669"/>
    <property type="project" value="TreeGrafter"/>
</dbReference>
<dbReference type="InterPro" id="IPR029023">
    <property type="entry name" value="Tensin_phosphatase"/>
</dbReference>